<evidence type="ECO:0000256" key="7">
    <source>
        <dbReference type="ARBA" id="ARBA00023239"/>
    </source>
</evidence>
<dbReference type="InterPro" id="IPR012334">
    <property type="entry name" value="Pectin_lyas_fold"/>
</dbReference>
<evidence type="ECO:0000256" key="1">
    <source>
        <dbReference type="ARBA" id="ARBA00004613"/>
    </source>
</evidence>
<comment type="similarity">
    <text evidence="2 11">Belongs to the polysaccharide lyase 1 family.</text>
</comment>
<dbReference type="GO" id="GO:0000272">
    <property type="term" value="P:polysaccharide catabolic process"/>
    <property type="evidence" value="ECO:0007669"/>
    <property type="project" value="UniProtKB-KW"/>
</dbReference>
<keyword evidence="15" id="KW-1185">Reference proteome</keyword>
<dbReference type="InterPro" id="IPR002022">
    <property type="entry name" value="Pec_lyase"/>
</dbReference>
<dbReference type="FunFam" id="2.160.20.10:FF:000003">
    <property type="entry name" value="Pectin lyase F"/>
    <property type="match status" value="1"/>
</dbReference>
<keyword evidence="6" id="KW-0325">Glycoprotein</keyword>
<keyword evidence="3 11" id="KW-0964">Secreted</keyword>
<dbReference type="GO" id="GO:0005576">
    <property type="term" value="C:extracellular region"/>
    <property type="evidence" value="ECO:0007669"/>
    <property type="project" value="UniProtKB-SubCell"/>
</dbReference>
<name>A0A9Q0AVB6_9PEZI</name>
<dbReference type="InterPro" id="IPR045032">
    <property type="entry name" value="PEL"/>
</dbReference>
<evidence type="ECO:0000313" key="14">
    <source>
        <dbReference type="EMBL" id="KAI1880586.1"/>
    </source>
</evidence>
<evidence type="ECO:0000256" key="2">
    <source>
        <dbReference type="ARBA" id="ARBA00010980"/>
    </source>
</evidence>
<feature type="chain" id="PRO_5040319337" description="pectin lyase" evidence="12">
    <location>
        <begin position="21"/>
        <end position="381"/>
    </location>
</feature>
<dbReference type="Pfam" id="PF00544">
    <property type="entry name" value="Pectate_lyase_4"/>
    <property type="match status" value="1"/>
</dbReference>
<dbReference type="EMBL" id="JAFIMR010000002">
    <property type="protein sequence ID" value="KAI1880586.1"/>
    <property type="molecule type" value="Genomic_DNA"/>
</dbReference>
<keyword evidence="5" id="KW-1015">Disulfide bond</keyword>
<evidence type="ECO:0000256" key="9">
    <source>
        <dbReference type="ARBA" id="ARBA00037631"/>
    </source>
</evidence>
<protein>
    <recommendedName>
        <fullName evidence="10">pectin lyase</fullName>
        <ecNumber evidence="10">4.2.2.10</ecNumber>
    </recommendedName>
</protein>
<reference evidence="14" key="1">
    <citation type="submission" date="2021-03" db="EMBL/GenBank/DDBJ databases">
        <title>Revisited historic fungal species revealed as producer of novel bioactive compounds through whole genome sequencing and comparative genomics.</title>
        <authorList>
            <person name="Vignolle G.A."/>
            <person name="Hochenegger N."/>
            <person name="Mach R.L."/>
            <person name="Mach-Aigner A.R."/>
            <person name="Javad Rahimi M."/>
            <person name="Salim K.A."/>
            <person name="Chan C.M."/>
            <person name="Lim L.B.L."/>
            <person name="Cai F."/>
            <person name="Druzhinina I.S."/>
            <person name="U'Ren J.M."/>
            <person name="Derntl C."/>
        </authorList>
    </citation>
    <scope>NUCLEOTIDE SEQUENCE</scope>
    <source>
        <strain evidence="14">TUCIM 5799</strain>
    </source>
</reference>
<evidence type="ECO:0000256" key="6">
    <source>
        <dbReference type="ARBA" id="ARBA00023180"/>
    </source>
</evidence>
<feature type="signal peptide" evidence="12">
    <location>
        <begin position="1"/>
        <end position="20"/>
    </location>
</feature>
<dbReference type="SUPFAM" id="SSF51126">
    <property type="entry name" value="Pectin lyase-like"/>
    <property type="match status" value="1"/>
</dbReference>
<evidence type="ECO:0000256" key="12">
    <source>
        <dbReference type="SAM" id="SignalP"/>
    </source>
</evidence>
<keyword evidence="4 12" id="KW-0732">Signal</keyword>
<dbReference type="Proteomes" id="UP000829685">
    <property type="component" value="Unassembled WGS sequence"/>
</dbReference>
<dbReference type="PANTHER" id="PTHR31683:SF67">
    <property type="entry name" value="PECTIN LYASE F-RELATED"/>
    <property type="match status" value="1"/>
</dbReference>
<keyword evidence="11" id="KW-0119">Carbohydrate metabolism</keyword>
<gene>
    <name evidence="14" type="ORF">JX265_000826</name>
</gene>
<dbReference type="Gene3D" id="2.160.20.10">
    <property type="entry name" value="Single-stranded right-handed beta-helix, Pectin lyase-like"/>
    <property type="match status" value="1"/>
</dbReference>
<evidence type="ECO:0000256" key="10">
    <source>
        <dbReference type="ARBA" id="ARBA00039082"/>
    </source>
</evidence>
<evidence type="ECO:0000256" key="8">
    <source>
        <dbReference type="ARBA" id="ARBA00036818"/>
    </source>
</evidence>
<dbReference type="GO" id="GO:0047490">
    <property type="term" value="F:pectin lyase activity"/>
    <property type="evidence" value="ECO:0007669"/>
    <property type="project" value="UniProtKB-EC"/>
</dbReference>
<dbReference type="EC" id="4.2.2.10" evidence="10"/>
<accession>A0A9Q0AVB6</accession>
<keyword evidence="7 11" id="KW-0456">Lyase</keyword>
<evidence type="ECO:0000259" key="13">
    <source>
        <dbReference type="SMART" id="SM00656"/>
    </source>
</evidence>
<evidence type="ECO:0000256" key="11">
    <source>
        <dbReference type="RuleBase" id="RU361173"/>
    </source>
</evidence>
<evidence type="ECO:0000256" key="5">
    <source>
        <dbReference type="ARBA" id="ARBA00023157"/>
    </source>
</evidence>
<comment type="subcellular location">
    <subcellularLocation>
        <location evidence="1 11">Secreted</location>
    </subcellularLocation>
</comment>
<dbReference type="GO" id="GO:0030570">
    <property type="term" value="F:pectate lyase activity"/>
    <property type="evidence" value="ECO:0007669"/>
    <property type="project" value="InterPro"/>
</dbReference>
<proteinExistence type="inferred from homology"/>
<organism evidence="14 15">
    <name type="scientific">Neoarthrinium moseri</name>
    <dbReference type="NCBI Taxonomy" id="1658444"/>
    <lineage>
        <taxon>Eukaryota</taxon>
        <taxon>Fungi</taxon>
        <taxon>Dikarya</taxon>
        <taxon>Ascomycota</taxon>
        <taxon>Pezizomycotina</taxon>
        <taxon>Sordariomycetes</taxon>
        <taxon>Xylariomycetidae</taxon>
        <taxon>Amphisphaeriales</taxon>
        <taxon>Apiosporaceae</taxon>
        <taxon>Neoarthrinium</taxon>
    </lineage>
</organism>
<evidence type="ECO:0000256" key="3">
    <source>
        <dbReference type="ARBA" id="ARBA00022525"/>
    </source>
</evidence>
<feature type="domain" description="Pectate lyase" evidence="13">
    <location>
        <begin position="84"/>
        <end position="298"/>
    </location>
</feature>
<keyword evidence="11" id="KW-0624">Polysaccharide degradation</keyword>
<dbReference type="InterPro" id="IPR011050">
    <property type="entry name" value="Pectin_lyase_fold/virulence"/>
</dbReference>
<sequence length="381" mass="40728">MCMAACILLLAGLAAREALAQVRGSAVGFAAGTTGGGSAKPQYPSTLAELESWLSDSTPRVIMISQTWDFTNHQGMTTEKCCQNSCQPNGQFWIMDTCDAAWVSCTYANAARNPIQVGSNKSVVGVGSSGYIKGRGLRVINNASNVIIQNIHFTGLNSQYVWGGDAITLDGADKVWIDHCKFSLIGRQMIVSGWGAAGHVTISNNEFDGTTPYSASCNGQHYWVLLLLGLKDYYTFVGNYVHNVSGRAPHMGTDYTKSEIIFHGVNNYFKNVGGHAFDIDVNTYVLLEGNYFDNADTPITSASLTKSSLYSVVTVDDASGCTSNLGYICEWNRLSNSGSFPSSRSSEALSKLSAHKSSLVGHYGVADVPKSVVANAGIGKI</sequence>
<comment type="caution">
    <text evidence="14">The sequence shown here is derived from an EMBL/GenBank/DDBJ whole genome shotgun (WGS) entry which is preliminary data.</text>
</comment>
<comment type="function">
    <text evidence="9">Pectinolytic enzymes consist of four classes of enzymes: pectin lyase, polygalacturonase, pectin methylesterase and rhamnogalacturonase. Among pectinolytic enzymes, pectin lyase is the most important in depolymerization of pectin, since it cleaves internal glycosidic bonds of highly methylated pectins.</text>
</comment>
<comment type="catalytic activity">
    <reaction evidence="8">
        <text>Eliminative cleavage of (1-&gt;4)-alpha-D-galacturonan methyl ester to give oligosaccharides with 4-deoxy-6-O-methyl-alpha-D-galact-4-enuronosyl groups at their non-reducing ends.</text>
        <dbReference type="EC" id="4.2.2.10"/>
    </reaction>
</comment>
<evidence type="ECO:0000256" key="4">
    <source>
        <dbReference type="ARBA" id="ARBA00022729"/>
    </source>
</evidence>
<dbReference type="SMART" id="SM00656">
    <property type="entry name" value="Amb_all"/>
    <property type="match status" value="1"/>
</dbReference>
<dbReference type="AlphaFoldDB" id="A0A9Q0AVB6"/>
<dbReference type="PANTHER" id="PTHR31683">
    <property type="entry name" value="PECTATE LYASE 18-RELATED"/>
    <property type="match status" value="1"/>
</dbReference>
<evidence type="ECO:0000313" key="15">
    <source>
        <dbReference type="Proteomes" id="UP000829685"/>
    </source>
</evidence>